<comment type="caution">
    <text evidence="1">The sequence shown here is derived from an EMBL/GenBank/DDBJ whole genome shotgun (WGS) entry which is preliminary data.</text>
</comment>
<dbReference type="RefSeq" id="WP_345724420.1">
    <property type="nucleotide sequence ID" value="NZ_BAABRU010000024.1"/>
</dbReference>
<sequence length="55" mass="5934">MYALALIGRHGRERVSSFTSSSVEALVAHAAHIQLGNCFRFEVRCTTTGAVVKAL</sequence>
<evidence type="ECO:0000313" key="2">
    <source>
        <dbReference type="Proteomes" id="UP001428290"/>
    </source>
</evidence>
<protein>
    <submittedName>
        <fullName evidence="1">Uncharacterized protein</fullName>
    </submittedName>
</protein>
<gene>
    <name evidence="1" type="ORF">Hgul01_04647</name>
</gene>
<reference evidence="1 2" key="1">
    <citation type="submission" date="2024-02" db="EMBL/GenBank/DDBJ databases">
        <title>Herpetosiphon gulosus NBRC 112829.</title>
        <authorList>
            <person name="Ichikawa N."/>
            <person name="Katano-Makiyama Y."/>
            <person name="Hidaka K."/>
        </authorList>
    </citation>
    <scope>NUCLEOTIDE SEQUENCE [LARGE SCALE GENOMIC DNA]</scope>
    <source>
        <strain evidence="1 2">NBRC 112829</strain>
    </source>
</reference>
<organism evidence="1 2">
    <name type="scientific">Herpetosiphon gulosus</name>
    <dbReference type="NCBI Taxonomy" id="1973496"/>
    <lineage>
        <taxon>Bacteria</taxon>
        <taxon>Bacillati</taxon>
        <taxon>Chloroflexota</taxon>
        <taxon>Chloroflexia</taxon>
        <taxon>Herpetosiphonales</taxon>
        <taxon>Herpetosiphonaceae</taxon>
        <taxon>Herpetosiphon</taxon>
    </lineage>
</organism>
<proteinExistence type="predicted"/>
<dbReference type="EMBL" id="BAABRU010000024">
    <property type="protein sequence ID" value="GAA5530824.1"/>
    <property type="molecule type" value="Genomic_DNA"/>
</dbReference>
<evidence type="ECO:0000313" key="1">
    <source>
        <dbReference type="EMBL" id="GAA5530824.1"/>
    </source>
</evidence>
<keyword evidence="2" id="KW-1185">Reference proteome</keyword>
<dbReference type="Proteomes" id="UP001428290">
    <property type="component" value="Unassembled WGS sequence"/>
</dbReference>
<accession>A0ABP9X633</accession>
<name>A0ABP9X633_9CHLR</name>